<reference evidence="2 3" key="1">
    <citation type="submission" date="2019-03" db="EMBL/GenBank/DDBJ databases">
        <title>Genomic Encyclopedia of Type Strains, Phase IV (KMG-IV): sequencing the most valuable type-strain genomes for metagenomic binning, comparative biology and taxonomic classification.</title>
        <authorList>
            <person name="Goeker M."/>
        </authorList>
    </citation>
    <scope>NUCLEOTIDE SEQUENCE [LARGE SCALE GENOMIC DNA]</scope>
    <source>
        <strain evidence="2 3">DSM 102940</strain>
    </source>
</reference>
<keyword evidence="3" id="KW-1185">Reference proteome</keyword>
<feature type="transmembrane region" description="Helical" evidence="1">
    <location>
        <begin position="50"/>
        <end position="72"/>
    </location>
</feature>
<proteinExistence type="predicted"/>
<dbReference type="Proteomes" id="UP000294919">
    <property type="component" value="Unassembled WGS sequence"/>
</dbReference>
<feature type="transmembrane region" description="Helical" evidence="1">
    <location>
        <begin position="84"/>
        <end position="104"/>
    </location>
</feature>
<accession>A0A4R2KNE2</accession>
<keyword evidence="1" id="KW-0472">Membrane</keyword>
<gene>
    <name evidence="2" type="ORF">EV214_1486</name>
</gene>
<dbReference type="RefSeq" id="WP_132248290.1">
    <property type="nucleotide sequence ID" value="NZ_SLWV01000048.1"/>
</dbReference>
<evidence type="ECO:0000313" key="3">
    <source>
        <dbReference type="Proteomes" id="UP000294919"/>
    </source>
</evidence>
<protein>
    <submittedName>
        <fullName evidence="2">Uncharacterized protein</fullName>
    </submittedName>
</protein>
<evidence type="ECO:0000256" key="1">
    <source>
        <dbReference type="SAM" id="Phobius"/>
    </source>
</evidence>
<keyword evidence="1" id="KW-1133">Transmembrane helix</keyword>
<feature type="transmembrane region" description="Helical" evidence="1">
    <location>
        <begin position="16"/>
        <end position="38"/>
    </location>
</feature>
<evidence type="ECO:0000313" key="2">
    <source>
        <dbReference type="EMBL" id="TCO68095.1"/>
    </source>
</evidence>
<dbReference type="EMBL" id="SLWV01000048">
    <property type="protein sequence ID" value="TCO68095.1"/>
    <property type="molecule type" value="Genomic_DNA"/>
</dbReference>
<dbReference type="AlphaFoldDB" id="A0A4R2KNE2"/>
<sequence length="109" mass="12588">MIDILDKWMDSSVYNFNIFVGITTILAIISIIAMFYFYKQIGKPDERTSIIYLKVSTTMFSTLVCAIAVYISWVDSNIIYFRQYLLFIFSISLLAGAIMSAIQYKKDFS</sequence>
<comment type="caution">
    <text evidence="2">The sequence shown here is derived from an EMBL/GenBank/DDBJ whole genome shotgun (WGS) entry which is preliminary data.</text>
</comment>
<dbReference type="OrthoDB" id="2314354at2"/>
<organism evidence="2 3">
    <name type="scientific">Marinisporobacter balticus</name>
    <dbReference type="NCBI Taxonomy" id="2018667"/>
    <lineage>
        <taxon>Bacteria</taxon>
        <taxon>Bacillati</taxon>
        <taxon>Bacillota</taxon>
        <taxon>Clostridia</taxon>
        <taxon>Peptostreptococcales</taxon>
        <taxon>Thermotaleaceae</taxon>
        <taxon>Marinisporobacter</taxon>
    </lineage>
</organism>
<keyword evidence="1" id="KW-0812">Transmembrane</keyword>
<name>A0A4R2KNE2_9FIRM</name>